<keyword evidence="6" id="KW-1133">Transmembrane helix</keyword>
<dbReference type="PANTHER" id="PTHR45624:SF12">
    <property type="entry name" value="MITOCHONDRIAL ORNITHINE TRANSPORTER 1"/>
    <property type="match status" value="1"/>
</dbReference>
<evidence type="ECO:0000256" key="3">
    <source>
        <dbReference type="ARBA" id="ARBA00022448"/>
    </source>
</evidence>
<dbReference type="PROSITE" id="PS50920">
    <property type="entry name" value="SOLCAR"/>
    <property type="match status" value="2"/>
</dbReference>
<evidence type="ECO:0008006" key="14">
    <source>
        <dbReference type="Google" id="ProtNLM"/>
    </source>
</evidence>
<protein>
    <recommendedName>
        <fullName evidence="14">Mitochondrial carrier protein-like protein</fullName>
    </recommendedName>
</protein>
<dbReference type="Proteomes" id="UP000674179">
    <property type="component" value="Chromosome 16"/>
</dbReference>
<keyword evidence="13" id="KW-1185">Reference proteome</keyword>
<dbReference type="GO" id="GO:1990575">
    <property type="term" value="P:mitochondrial L-ornithine transmembrane transport"/>
    <property type="evidence" value="ECO:0007669"/>
    <property type="project" value="TreeGrafter"/>
</dbReference>
<evidence type="ECO:0000256" key="11">
    <source>
        <dbReference type="SAM" id="MobiDB-lite"/>
    </source>
</evidence>
<dbReference type="InterPro" id="IPR050567">
    <property type="entry name" value="Mitochondrial_Carrier"/>
</dbReference>
<dbReference type="GeneID" id="94172808"/>
<evidence type="ECO:0000313" key="13">
    <source>
        <dbReference type="Proteomes" id="UP000674179"/>
    </source>
</evidence>
<organism evidence="12 13">
    <name type="scientific">Leishmania enriettii</name>
    <dbReference type="NCBI Taxonomy" id="5663"/>
    <lineage>
        <taxon>Eukaryota</taxon>
        <taxon>Discoba</taxon>
        <taxon>Euglenozoa</taxon>
        <taxon>Kinetoplastea</taxon>
        <taxon>Metakinetoplastina</taxon>
        <taxon>Trypanosomatida</taxon>
        <taxon>Trypanosomatidae</taxon>
        <taxon>Leishmaniinae</taxon>
        <taxon>Leishmania</taxon>
    </lineage>
</organism>
<dbReference type="GO" id="GO:0031966">
    <property type="term" value="C:mitochondrial membrane"/>
    <property type="evidence" value="ECO:0007669"/>
    <property type="project" value="UniProtKB-SubCell"/>
</dbReference>
<evidence type="ECO:0000256" key="8">
    <source>
        <dbReference type="ARBA" id="ARBA00023136"/>
    </source>
</evidence>
<evidence type="ECO:0000256" key="1">
    <source>
        <dbReference type="ARBA" id="ARBA00004225"/>
    </source>
</evidence>
<comment type="similarity">
    <text evidence="2 10">Belongs to the mitochondrial carrier (TC 2.A.29) family.</text>
</comment>
<dbReference type="OrthoDB" id="409586at2759"/>
<dbReference type="PANTHER" id="PTHR45624">
    <property type="entry name" value="MITOCHONDRIAL BASIC AMINO ACIDS TRANSPORTER-RELATED"/>
    <property type="match status" value="1"/>
</dbReference>
<proteinExistence type="inferred from homology"/>
<feature type="repeat" description="Solcar" evidence="9">
    <location>
        <begin position="157"/>
        <end position="244"/>
    </location>
</feature>
<evidence type="ECO:0000256" key="6">
    <source>
        <dbReference type="ARBA" id="ARBA00022989"/>
    </source>
</evidence>
<keyword evidence="8 9" id="KW-0472">Membrane</keyword>
<dbReference type="InterPro" id="IPR018108">
    <property type="entry name" value="MCP_transmembrane"/>
</dbReference>
<sequence>MVDAIIHLTAGTVAGMTGVLLNYPLDTIKTRIQVCRCTTAPSRCHLTSAAAATSISAPAPAKYWQCASQLYQRGGIWSFYRGLSVPLAAQGAEAAVVFSVYSVSLQHFLRKQQLRRQGQERRELLGPSGDGRPRARRHEHHHSCFEQSQQQPCAPVWSSPAHWKASACAGLAVSPILTSVEMLKCNMQVESVRPPRMRHHTTVRDLARHLVATHGVSGLYTGVTGTVTRAVLGNMTYFVSYEQC</sequence>
<keyword evidence="5" id="KW-0677">Repeat</keyword>
<dbReference type="KEGG" id="lenr:94172808"/>
<comment type="caution">
    <text evidence="12">The sequence shown here is derived from an EMBL/GenBank/DDBJ whole genome shotgun (WGS) entry which is preliminary data.</text>
</comment>
<dbReference type="Pfam" id="PF00153">
    <property type="entry name" value="Mito_carr"/>
    <property type="match status" value="2"/>
</dbReference>
<evidence type="ECO:0000256" key="4">
    <source>
        <dbReference type="ARBA" id="ARBA00022692"/>
    </source>
</evidence>
<evidence type="ECO:0000256" key="5">
    <source>
        <dbReference type="ARBA" id="ARBA00022737"/>
    </source>
</evidence>
<comment type="subcellular location">
    <subcellularLocation>
        <location evidence="1">Mitochondrion membrane</location>
        <topology evidence="1">Multi-pass membrane protein</topology>
    </subcellularLocation>
</comment>
<reference evidence="12 13" key="1">
    <citation type="submission" date="2021-02" db="EMBL/GenBank/DDBJ databases">
        <title>Leishmania (Mundinia) enrietti genome sequencing and assembly.</title>
        <authorList>
            <person name="Almutairi H."/>
            <person name="Gatherer D."/>
        </authorList>
    </citation>
    <scope>NUCLEOTIDE SEQUENCE [LARGE SCALE GENOMIC DNA]</scope>
    <source>
        <strain evidence="12">CUR178</strain>
    </source>
</reference>
<dbReference type="EMBL" id="JAFHKP010000016">
    <property type="protein sequence ID" value="KAG5482472.1"/>
    <property type="molecule type" value="Genomic_DNA"/>
</dbReference>
<dbReference type="SUPFAM" id="SSF103506">
    <property type="entry name" value="Mitochondrial carrier"/>
    <property type="match status" value="1"/>
</dbReference>
<name>A0A836GI75_LEIEN</name>
<evidence type="ECO:0000256" key="7">
    <source>
        <dbReference type="ARBA" id="ARBA00023128"/>
    </source>
</evidence>
<feature type="region of interest" description="Disordered" evidence="11">
    <location>
        <begin position="116"/>
        <end position="144"/>
    </location>
</feature>
<accession>A0A836GI75</accession>
<evidence type="ECO:0000256" key="10">
    <source>
        <dbReference type="RuleBase" id="RU000488"/>
    </source>
</evidence>
<dbReference type="AlphaFoldDB" id="A0A836GI75"/>
<dbReference type="InterPro" id="IPR023395">
    <property type="entry name" value="MCP_dom_sf"/>
</dbReference>
<evidence type="ECO:0000256" key="2">
    <source>
        <dbReference type="ARBA" id="ARBA00006375"/>
    </source>
</evidence>
<keyword evidence="7" id="KW-0496">Mitochondrion</keyword>
<evidence type="ECO:0000256" key="9">
    <source>
        <dbReference type="PROSITE-ProRule" id="PRU00282"/>
    </source>
</evidence>
<gene>
    <name evidence="12" type="ORF">CUR178_05611</name>
</gene>
<keyword evidence="3 10" id="KW-0813">Transport</keyword>
<feature type="repeat" description="Solcar" evidence="9">
    <location>
        <begin position="2"/>
        <end position="107"/>
    </location>
</feature>
<dbReference type="RefSeq" id="XP_067694162.1">
    <property type="nucleotide sequence ID" value="XM_067837298.1"/>
</dbReference>
<dbReference type="Gene3D" id="1.50.40.10">
    <property type="entry name" value="Mitochondrial carrier domain"/>
    <property type="match status" value="2"/>
</dbReference>
<dbReference type="GO" id="GO:0000064">
    <property type="term" value="F:L-ornithine transmembrane transporter activity"/>
    <property type="evidence" value="ECO:0007669"/>
    <property type="project" value="TreeGrafter"/>
</dbReference>
<evidence type="ECO:0000313" key="12">
    <source>
        <dbReference type="EMBL" id="KAG5482472.1"/>
    </source>
</evidence>
<keyword evidence="4 9" id="KW-0812">Transmembrane</keyword>